<dbReference type="Proteomes" id="UP000322791">
    <property type="component" value="Unassembled WGS sequence"/>
</dbReference>
<proteinExistence type="predicted"/>
<evidence type="ECO:0000259" key="2">
    <source>
        <dbReference type="Pfam" id="PF01757"/>
    </source>
</evidence>
<keyword evidence="1" id="KW-0812">Transmembrane</keyword>
<dbReference type="Pfam" id="PF01757">
    <property type="entry name" value="Acyl_transf_3"/>
    <property type="match status" value="1"/>
</dbReference>
<reference evidence="3 4" key="1">
    <citation type="submission" date="2019-08" db="EMBL/GenBank/DDBJ databases">
        <authorList>
            <person name="Seo M.-J."/>
        </authorList>
    </citation>
    <scope>NUCLEOTIDE SEQUENCE [LARGE SCALE GENOMIC DNA]</scope>
    <source>
        <strain evidence="3 4">KIGAM108</strain>
    </source>
</reference>
<dbReference type="EMBL" id="VTHL01000016">
    <property type="protein sequence ID" value="TYZ07586.1"/>
    <property type="molecule type" value="Genomic_DNA"/>
</dbReference>
<dbReference type="RefSeq" id="WP_149071770.1">
    <property type="nucleotide sequence ID" value="NZ_VTHL01000016.1"/>
</dbReference>
<feature type="transmembrane region" description="Helical" evidence="1">
    <location>
        <begin position="90"/>
        <end position="109"/>
    </location>
</feature>
<feature type="transmembrane region" description="Helical" evidence="1">
    <location>
        <begin position="229"/>
        <end position="250"/>
    </location>
</feature>
<dbReference type="AlphaFoldDB" id="A0A5D6UVH3"/>
<feature type="transmembrane region" description="Helical" evidence="1">
    <location>
        <begin position="323"/>
        <end position="343"/>
    </location>
</feature>
<keyword evidence="3" id="KW-0808">Transferase</keyword>
<keyword evidence="4" id="KW-1185">Reference proteome</keyword>
<dbReference type="PANTHER" id="PTHR23028:SF53">
    <property type="entry name" value="ACYL_TRANSF_3 DOMAIN-CONTAINING PROTEIN"/>
    <property type="match status" value="1"/>
</dbReference>
<evidence type="ECO:0000313" key="3">
    <source>
        <dbReference type="EMBL" id="TYZ07586.1"/>
    </source>
</evidence>
<organism evidence="3 4">
    <name type="scientific">Hymenobacter lutimineralis</name>
    <dbReference type="NCBI Taxonomy" id="2606448"/>
    <lineage>
        <taxon>Bacteria</taxon>
        <taxon>Pseudomonadati</taxon>
        <taxon>Bacteroidota</taxon>
        <taxon>Cytophagia</taxon>
        <taxon>Cytophagales</taxon>
        <taxon>Hymenobacteraceae</taxon>
        <taxon>Hymenobacter</taxon>
    </lineage>
</organism>
<comment type="caution">
    <text evidence="3">The sequence shown here is derived from an EMBL/GenBank/DDBJ whole genome shotgun (WGS) entry which is preliminary data.</text>
</comment>
<dbReference type="InterPro" id="IPR050879">
    <property type="entry name" value="Acyltransferase_3"/>
</dbReference>
<accession>A0A5D6UVH3</accession>
<protein>
    <submittedName>
        <fullName evidence="3">Acyltransferase</fullName>
    </submittedName>
</protein>
<keyword evidence="1" id="KW-1133">Transmembrane helix</keyword>
<feature type="transmembrane region" description="Helical" evidence="1">
    <location>
        <begin position="285"/>
        <end position="303"/>
    </location>
</feature>
<feature type="transmembrane region" description="Helical" evidence="1">
    <location>
        <begin position="256"/>
        <end position="273"/>
    </location>
</feature>
<evidence type="ECO:0000256" key="1">
    <source>
        <dbReference type="SAM" id="Phobius"/>
    </source>
</evidence>
<feature type="transmembrane region" description="Helical" evidence="1">
    <location>
        <begin position="121"/>
        <end position="143"/>
    </location>
</feature>
<keyword evidence="1" id="KW-0472">Membrane</keyword>
<sequence length="366" mass="41933">MKLAIHLPGLNGIRAIASLAVVVSHTTIALNTFGVNTSGFGSFAQGLDLAGFGVTMFFCLSGFLITYLLLHEKEVTHTVNVRSFYMRRVLRIWPLYYAFIVVSVFYLWFKGENLDLSKLMLYIFLLGNFVFNPIPLIGHYWSLGVEEQFYAFWPWLARLNRKKLFYLSSFLIIIGVGAKLYIRLFIPNFDMSLAYKIVHGTRFHCMAIGAVGSILFFERRIWFLNLCQNSLTQGVVFISLGAMLVNRFHFASFMDMEIVACLTVALIVGQLDLEKRKINLDTKFFDFFGRISFSVYVLHPIFIDIFSKPIYDLHLSNSLSIPLIYTLVIGVTILVAYISYNYFEKPFLRIKTKYTIVASSASKQLN</sequence>
<feature type="transmembrane region" description="Helical" evidence="1">
    <location>
        <begin position="164"/>
        <end position="182"/>
    </location>
</feature>
<feature type="transmembrane region" description="Helical" evidence="1">
    <location>
        <begin position="194"/>
        <end position="217"/>
    </location>
</feature>
<name>A0A5D6UVH3_9BACT</name>
<dbReference type="GO" id="GO:0016747">
    <property type="term" value="F:acyltransferase activity, transferring groups other than amino-acyl groups"/>
    <property type="evidence" value="ECO:0007669"/>
    <property type="project" value="InterPro"/>
</dbReference>
<feature type="transmembrane region" description="Helical" evidence="1">
    <location>
        <begin position="12"/>
        <end position="30"/>
    </location>
</feature>
<dbReference type="PANTHER" id="PTHR23028">
    <property type="entry name" value="ACETYLTRANSFERASE"/>
    <property type="match status" value="1"/>
</dbReference>
<feature type="transmembrane region" description="Helical" evidence="1">
    <location>
        <begin position="50"/>
        <end position="70"/>
    </location>
</feature>
<evidence type="ECO:0000313" key="4">
    <source>
        <dbReference type="Proteomes" id="UP000322791"/>
    </source>
</evidence>
<keyword evidence="3" id="KW-0012">Acyltransferase</keyword>
<dbReference type="InterPro" id="IPR002656">
    <property type="entry name" value="Acyl_transf_3_dom"/>
</dbReference>
<dbReference type="GO" id="GO:0000271">
    <property type="term" value="P:polysaccharide biosynthetic process"/>
    <property type="evidence" value="ECO:0007669"/>
    <property type="project" value="TreeGrafter"/>
</dbReference>
<gene>
    <name evidence="3" type="ORF">FY528_14580</name>
</gene>
<dbReference type="GO" id="GO:0016020">
    <property type="term" value="C:membrane"/>
    <property type="evidence" value="ECO:0007669"/>
    <property type="project" value="TreeGrafter"/>
</dbReference>
<feature type="domain" description="Acyltransferase 3" evidence="2">
    <location>
        <begin position="8"/>
        <end position="340"/>
    </location>
</feature>